<evidence type="ECO:0000256" key="7">
    <source>
        <dbReference type="SAM" id="SignalP"/>
    </source>
</evidence>
<feature type="domain" description="Sulfatase N-terminal" evidence="8">
    <location>
        <begin position="38"/>
        <end position="368"/>
    </location>
</feature>
<dbReference type="CDD" id="cd16144">
    <property type="entry name" value="ARS_like"/>
    <property type="match status" value="1"/>
</dbReference>
<evidence type="ECO:0000256" key="2">
    <source>
        <dbReference type="ARBA" id="ARBA00008779"/>
    </source>
</evidence>
<dbReference type="Pfam" id="PF00884">
    <property type="entry name" value="Sulfatase"/>
    <property type="match status" value="1"/>
</dbReference>
<dbReference type="Proteomes" id="UP000000925">
    <property type="component" value="Chromosome"/>
</dbReference>
<evidence type="ECO:0000313" key="9">
    <source>
        <dbReference type="EMBL" id="ADE53651.1"/>
    </source>
</evidence>
<dbReference type="KEGG" id="caa:Caka_0626"/>
<evidence type="ECO:0000256" key="3">
    <source>
        <dbReference type="ARBA" id="ARBA00022723"/>
    </source>
</evidence>
<dbReference type="STRING" id="583355.Caka_0626"/>
<dbReference type="InterPro" id="IPR000917">
    <property type="entry name" value="Sulfatase_N"/>
</dbReference>
<keyword evidence="5" id="KW-0378">Hydrolase</keyword>
<dbReference type="InterPro" id="IPR017850">
    <property type="entry name" value="Alkaline_phosphatase_core_sf"/>
</dbReference>
<comment type="similarity">
    <text evidence="2">Belongs to the sulfatase family.</text>
</comment>
<gene>
    <name evidence="9" type="ordered locus">Caka_0626</name>
</gene>
<protein>
    <submittedName>
        <fullName evidence="9">Sulfatase</fullName>
    </submittedName>
</protein>
<name>D5ENZ2_CORAD</name>
<evidence type="ECO:0000256" key="5">
    <source>
        <dbReference type="ARBA" id="ARBA00022801"/>
    </source>
</evidence>
<feature type="signal peptide" evidence="7">
    <location>
        <begin position="1"/>
        <end position="30"/>
    </location>
</feature>
<keyword evidence="4 7" id="KW-0732">Signal</keyword>
<dbReference type="GO" id="GO:0046872">
    <property type="term" value="F:metal ion binding"/>
    <property type="evidence" value="ECO:0007669"/>
    <property type="project" value="UniProtKB-KW"/>
</dbReference>
<dbReference type="Gene3D" id="3.30.1120.10">
    <property type="match status" value="1"/>
</dbReference>
<dbReference type="eggNOG" id="COG3119">
    <property type="taxonomic scope" value="Bacteria"/>
</dbReference>
<keyword evidence="3" id="KW-0479">Metal-binding</keyword>
<dbReference type="InterPro" id="IPR050738">
    <property type="entry name" value="Sulfatase"/>
</dbReference>
<keyword evidence="6" id="KW-0106">Calcium</keyword>
<keyword evidence="10" id="KW-1185">Reference proteome</keyword>
<comment type="cofactor">
    <cofactor evidence="1">
        <name>Ca(2+)</name>
        <dbReference type="ChEBI" id="CHEBI:29108"/>
    </cofactor>
</comment>
<evidence type="ECO:0000256" key="4">
    <source>
        <dbReference type="ARBA" id="ARBA00022729"/>
    </source>
</evidence>
<dbReference type="RefSeq" id="WP_013042375.1">
    <property type="nucleotide sequence ID" value="NC_014008.1"/>
</dbReference>
<proteinExistence type="inferred from homology"/>
<dbReference type="AlphaFoldDB" id="D5ENZ2"/>
<sequence length="482" mass="53642">MSSRIPVFGIRLLAFGASLLSALLPQAVNAINLDPKKPNIVFVMVDDLGLYDLNCYGFDAVDTPYSNQLAKDGMLFTRAYAGAPVCSPSRAAVMSGQAPARLHLTNHISNAHFAPENAVLLNAPEIKALPIETVTYAERLRDAGYACGFFGKWHLSLQKPNSGGRVVDEDTLPDNQGFLNNLGGNGNGGPAGGWFSPYANPYLENGPDGEYLPHRLAREAVDFIEVHKDRPFLINMWNYTVHSPIETTDALKDKYKARKRAGAEIGNPTYAGMIEAADTLLGRILDKIDELGLRENTIVILTSDNGGFNYVSPSDKPRLRRTKGWLYDGGLRIPMIVRWPGKIEPGTVSDELVTHLDLYPTLMDVANIKLPADQILDGDSLLPTLTQQQELERDAVYFHYPNYAWHAKNRLGGVIIEGDYKLLNWYDDDSVELYKITEDISEINDLSKQNPELSDRLKKKLQRWLKDVDANMPPRNPDYVAE</sequence>
<organism evidence="9 10">
    <name type="scientific">Coraliomargarita akajimensis (strain DSM 45221 / IAM 15411 / JCM 23193 / KCTC 12865 / 04OKA010-24)</name>
    <dbReference type="NCBI Taxonomy" id="583355"/>
    <lineage>
        <taxon>Bacteria</taxon>
        <taxon>Pseudomonadati</taxon>
        <taxon>Verrucomicrobiota</taxon>
        <taxon>Opitutia</taxon>
        <taxon>Puniceicoccales</taxon>
        <taxon>Coraliomargaritaceae</taxon>
        <taxon>Coraliomargarita</taxon>
    </lineage>
</organism>
<dbReference type="Gene3D" id="3.40.720.10">
    <property type="entry name" value="Alkaline Phosphatase, subunit A"/>
    <property type="match status" value="1"/>
</dbReference>
<evidence type="ECO:0000256" key="1">
    <source>
        <dbReference type="ARBA" id="ARBA00001913"/>
    </source>
</evidence>
<accession>D5ENZ2</accession>
<dbReference type="PANTHER" id="PTHR42693:SF42">
    <property type="entry name" value="ARYLSULFATASE G"/>
    <property type="match status" value="1"/>
</dbReference>
<dbReference type="HOGENOM" id="CLU_006332_10_4_0"/>
<evidence type="ECO:0000313" key="10">
    <source>
        <dbReference type="Proteomes" id="UP000000925"/>
    </source>
</evidence>
<dbReference type="SUPFAM" id="SSF53649">
    <property type="entry name" value="Alkaline phosphatase-like"/>
    <property type="match status" value="1"/>
</dbReference>
<evidence type="ECO:0000259" key="8">
    <source>
        <dbReference type="Pfam" id="PF00884"/>
    </source>
</evidence>
<reference evidence="9 10" key="1">
    <citation type="journal article" date="2010" name="Stand. Genomic Sci.">
        <title>Complete genome sequence of Coraliomargarita akajimensis type strain (04OKA010-24).</title>
        <authorList>
            <person name="Mavromatis K."/>
            <person name="Abt B."/>
            <person name="Brambilla E."/>
            <person name="Lapidus A."/>
            <person name="Copeland A."/>
            <person name="Deshpande S."/>
            <person name="Nolan M."/>
            <person name="Lucas S."/>
            <person name="Tice H."/>
            <person name="Cheng J.F."/>
            <person name="Han C."/>
            <person name="Detter J.C."/>
            <person name="Woyke T."/>
            <person name="Goodwin L."/>
            <person name="Pitluck S."/>
            <person name="Held B."/>
            <person name="Brettin T."/>
            <person name="Tapia R."/>
            <person name="Ivanova N."/>
            <person name="Mikhailova N."/>
            <person name="Pati A."/>
            <person name="Liolios K."/>
            <person name="Chen A."/>
            <person name="Palaniappan K."/>
            <person name="Land M."/>
            <person name="Hauser L."/>
            <person name="Chang Y.J."/>
            <person name="Jeffries C.D."/>
            <person name="Rohde M."/>
            <person name="Goker M."/>
            <person name="Bristow J."/>
            <person name="Eisen J.A."/>
            <person name="Markowitz V."/>
            <person name="Hugenholtz P."/>
            <person name="Klenk H.P."/>
            <person name="Kyrpides N.C."/>
        </authorList>
    </citation>
    <scope>NUCLEOTIDE SEQUENCE [LARGE SCALE GENOMIC DNA]</scope>
    <source>
        <strain evidence="10">DSM 45221 / IAM 15411 / JCM 23193 / KCTC 12865</strain>
    </source>
</reference>
<dbReference type="EMBL" id="CP001998">
    <property type="protein sequence ID" value="ADE53651.1"/>
    <property type="molecule type" value="Genomic_DNA"/>
</dbReference>
<dbReference type="GO" id="GO:0004065">
    <property type="term" value="F:arylsulfatase activity"/>
    <property type="evidence" value="ECO:0007669"/>
    <property type="project" value="TreeGrafter"/>
</dbReference>
<evidence type="ECO:0000256" key="6">
    <source>
        <dbReference type="ARBA" id="ARBA00022837"/>
    </source>
</evidence>
<feature type="chain" id="PRO_5003070861" evidence="7">
    <location>
        <begin position="31"/>
        <end position="482"/>
    </location>
</feature>
<dbReference type="PANTHER" id="PTHR42693">
    <property type="entry name" value="ARYLSULFATASE FAMILY MEMBER"/>
    <property type="match status" value="1"/>
</dbReference>